<protein>
    <recommendedName>
        <fullName evidence="2">C1q domain-containing protein</fullName>
    </recommendedName>
</protein>
<reference evidence="3" key="1">
    <citation type="submission" date="2021-03" db="EMBL/GenBank/DDBJ databases">
        <authorList>
            <person name="Bekaert M."/>
        </authorList>
    </citation>
    <scope>NUCLEOTIDE SEQUENCE</scope>
</reference>
<proteinExistence type="predicted"/>
<evidence type="ECO:0000256" key="1">
    <source>
        <dbReference type="SAM" id="SignalP"/>
    </source>
</evidence>
<keyword evidence="4" id="KW-1185">Reference proteome</keyword>
<dbReference type="EMBL" id="CAJPWZ010002561">
    <property type="protein sequence ID" value="CAG2240454.1"/>
    <property type="molecule type" value="Genomic_DNA"/>
</dbReference>
<organism evidence="3 4">
    <name type="scientific">Mytilus edulis</name>
    <name type="common">Blue mussel</name>
    <dbReference type="NCBI Taxonomy" id="6550"/>
    <lineage>
        <taxon>Eukaryota</taxon>
        <taxon>Metazoa</taxon>
        <taxon>Spiralia</taxon>
        <taxon>Lophotrochozoa</taxon>
        <taxon>Mollusca</taxon>
        <taxon>Bivalvia</taxon>
        <taxon>Autobranchia</taxon>
        <taxon>Pteriomorphia</taxon>
        <taxon>Mytilida</taxon>
        <taxon>Mytiloidea</taxon>
        <taxon>Mytilidae</taxon>
        <taxon>Mytilinae</taxon>
        <taxon>Mytilus</taxon>
    </lineage>
</organism>
<accession>A0A8S3U975</accession>
<sequence>MHIFLLICVLFCVCNGFLLDDKTQPPTSSVTLLTEEHYKFVMQFVIQERQSRVQLEEHTKQLKQELVTTKTELTTELNNLKQCGFAPDLKNNTDSIQKEFDTLKSDYNALKAKNNETSQRALLSVITKRGTTTDGNIFPFKSVVVSDGISDLSSINNSGIFTCENDGFYLVSFFISFNSHGGFAQLYQNADMAARVTIGDGYNTKTQSLCIILKLKIGDTLSVKALHGDVYTWGFLDCILSFLQVK</sequence>
<dbReference type="InterPro" id="IPR001073">
    <property type="entry name" value="C1q_dom"/>
</dbReference>
<dbReference type="Pfam" id="PF00386">
    <property type="entry name" value="C1q"/>
    <property type="match status" value="1"/>
</dbReference>
<dbReference type="SUPFAM" id="SSF49842">
    <property type="entry name" value="TNF-like"/>
    <property type="match status" value="1"/>
</dbReference>
<feature type="chain" id="PRO_5035919957" description="C1q domain-containing protein" evidence="1">
    <location>
        <begin position="17"/>
        <end position="246"/>
    </location>
</feature>
<gene>
    <name evidence="3" type="ORF">MEDL_52759</name>
</gene>
<dbReference type="Proteomes" id="UP000683360">
    <property type="component" value="Unassembled WGS sequence"/>
</dbReference>
<keyword evidence="1" id="KW-0732">Signal</keyword>
<evidence type="ECO:0000259" key="2">
    <source>
        <dbReference type="Pfam" id="PF00386"/>
    </source>
</evidence>
<name>A0A8S3U975_MYTED</name>
<evidence type="ECO:0000313" key="3">
    <source>
        <dbReference type="EMBL" id="CAG2240454.1"/>
    </source>
</evidence>
<dbReference type="InterPro" id="IPR008983">
    <property type="entry name" value="Tumour_necrosis_fac-like_dom"/>
</dbReference>
<comment type="caution">
    <text evidence="3">The sequence shown here is derived from an EMBL/GenBank/DDBJ whole genome shotgun (WGS) entry which is preliminary data.</text>
</comment>
<feature type="domain" description="C1q" evidence="2">
    <location>
        <begin position="156"/>
        <end position="224"/>
    </location>
</feature>
<feature type="signal peptide" evidence="1">
    <location>
        <begin position="1"/>
        <end position="16"/>
    </location>
</feature>
<evidence type="ECO:0000313" key="4">
    <source>
        <dbReference type="Proteomes" id="UP000683360"/>
    </source>
</evidence>
<dbReference type="Gene3D" id="2.60.120.40">
    <property type="match status" value="1"/>
</dbReference>
<dbReference type="AlphaFoldDB" id="A0A8S3U975"/>